<feature type="domain" description="Creatinase N-terminal" evidence="6">
    <location>
        <begin position="16"/>
        <end position="107"/>
    </location>
</feature>
<dbReference type="AlphaFoldDB" id="A0A7J7JMH6"/>
<dbReference type="Proteomes" id="UP000593567">
    <property type="component" value="Unassembled WGS sequence"/>
</dbReference>
<dbReference type="Pfam" id="PF16189">
    <property type="entry name" value="Creatinase_N_2"/>
    <property type="match status" value="1"/>
</dbReference>
<gene>
    <name evidence="8" type="ORF">EB796_014424</name>
</gene>
<evidence type="ECO:0000256" key="3">
    <source>
        <dbReference type="ARBA" id="ARBA00022801"/>
    </source>
</evidence>
<dbReference type="SUPFAM" id="SSF53092">
    <property type="entry name" value="Creatinase/prolidase N-terminal domain"/>
    <property type="match status" value="1"/>
</dbReference>
<dbReference type="InterPro" id="IPR050422">
    <property type="entry name" value="X-Pro_aminopeptidase_P"/>
</dbReference>
<dbReference type="Pfam" id="PF16188">
    <property type="entry name" value="Peptidase_M24_C"/>
    <property type="match status" value="1"/>
</dbReference>
<evidence type="ECO:0000313" key="9">
    <source>
        <dbReference type="Proteomes" id="UP000593567"/>
    </source>
</evidence>
<evidence type="ECO:0000256" key="4">
    <source>
        <dbReference type="RuleBase" id="RU000590"/>
    </source>
</evidence>
<dbReference type="InterPro" id="IPR000587">
    <property type="entry name" value="Creatinase_N"/>
</dbReference>
<comment type="caution">
    <text evidence="8">The sequence shown here is derived from an EMBL/GenBank/DDBJ whole genome shotgun (WGS) entry which is preliminary data.</text>
</comment>
<keyword evidence="2 4" id="KW-0479">Metal-binding</keyword>
<dbReference type="Pfam" id="PF00557">
    <property type="entry name" value="Peptidase_M24"/>
    <property type="match status" value="1"/>
</dbReference>
<dbReference type="PROSITE" id="PS00491">
    <property type="entry name" value="PROLINE_PEPTIDASE"/>
    <property type="match status" value="1"/>
</dbReference>
<sequence>MIRRKVYACNEYVAESDKKRSFISGFTGSAGTALVTLEDQLLWTDGRYFLEAADQLDCNWFLMKSGQPGVLTLTEWVLENLQRGQKIGANAKVISTVSWKYYVDAFGQKGIEMVQTAEDLVGKVWDATGERPPQLDEPIYEHEMQFAGRSWEDKIKDLREKMMDDNVDAVVVSALDEVAWLFNLRGADIAYNPVFFAYAIVEKSSSTNPKLYLREHNARLSAVKAHLNCGDDGQCPVGTPDCVNVLDYAAIESGVQAFNDVQENKTVWISDSTNYYISALITNKNQIKSSPSPLLLMKAVKNSVERDGMRHAHIVDSAVIIQLITRLEKELNEGIEWTEIKVGEEIDKLRMEQVGNRGLSFNTIAGSGKNGAYIHYSATEATNNAVNKNNMLLLDSGGQYLNGTTDITRTFHFGEPTDFQKLAYTLVLLGVIDLAMVKFPANKTLGSSLDTLARRPLWQYGLDYGHGTGHGIGMFLNVHEGPARIAGRRASSSVSNERPVYDGMFFSDEPGYYDEKRGFGVRLETIVMAKYMSTEYGQSDNTLGFEAIAFVPFEKKLIKLELLSESQRKWLNTYHRECREKTGVYLKNKGMQAEYDWLYSRTEPVPVAQQTLCSGGNSNFITMLVLSISAIINYL</sequence>
<dbReference type="PANTHER" id="PTHR43763:SF18">
    <property type="entry name" value="XAA-PRO AMINOPEPTIDASE 1"/>
    <property type="match status" value="1"/>
</dbReference>
<evidence type="ECO:0000259" key="6">
    <source>
        <dbReference type="Pfam" id="PF01321"/>
    </source>
</evidence>
<proteinExistence type="inferred from homology"/>
<keyword evidence="3" id="KW-0378">Hydrolase</keyword>
<dbReference type="EMBL" id="VXIV02002113">
    <property type="protein sequence ID" value="KAF6027275.1"/>
    <property type="molecule type" value="Genomic_DNA"/>
</dbReference>
<dbReference type="CDD" id="cd01085">
    <property type="entry name" value="APP"/>
    <property type="match status" value="1"/>
</dbReference>
<feature type="domain" description="Peptidase M24 C-terminal" evidence="7">
    <location>
        <begin position="542"/>
        <end position="605"/>
    </location>
</feature>
<dbReference type="InterPro" id="IPR036005">
    <property type="entry name" value="Creatinase/aminopeptidase-like"/>
</dbReference>
<evidence type="ECO:0000259" key="7">
    <source>
        <dbReference type="Pfam" id="PF16188"/>
    </source>
</evidence>
<protein>
    <submittedName>
        <fullName evidence="8">XPNPEP2</fullName>
    </submittedName>
</protein>
<reference evidence="8" key="1">
    <citation type="submission" date="2020-06" db="EMBL/GenBank/DDBJ databases">
        <title>Draft genome of Bugula neritina, a colonial animal packing powerful symbionts and potential medicines.</title>
        <authorList>
            <person name="Rayko M."/>
        </authorList>
    </citation>
    <scope>NUCLEOTIDE SEQUENCE [LARGE SCALE GENOMIC DNA]</scope>
    <source>
        <strain evidence="8">Kwan_BN1</strain>
    </source>
</reference>
<comment type="similarity">
    <text evidence="1 4">Belongs to the peptidase M24B family.</text>
</comment>
<dbReference type="SUPFAM" id="SSF55920">
    <property type="entry name" value="Creatinase/aminopeptidase"/>
    <property type="match status" value="1"/>
</dbReference>
<name>A0A7J7JMH6_BUGNE</name>
<dbReference type="Pfam" id="PF01321">
    <property type="entry name" value="Creatinase_N"/>
    <property type="match status" value="1"/>
</dbReference>
<evidence type="ECO:0000256" key="1">
    <source>
        <dbReference type="ARBA" id="ARBA00008766"/>
    </source>
</evidence>
<evidence type="ECO:0000256" key="2">
    <source>
        <dbReference type="ARBA" id="ARBA00022723"/>
    </source>
</evidence>
<feature type="domain" description="Peptidase M24" evidence="5">
    <location>
        <begin position="308"/>
        <end position="528"/>
    </location>
</feature>
<keyword evidence="9" id="KW-1185">Reference proteome</keyword>
<evidence type="ECO:0000313" key="8">
    <source>
        <dbReference type="EMBL" id="KAF6027275.1"/>
    </source>
</evidence>
<organism evidence="8 9">
    <name type="scientific">Bugula neritina</name>
    <name type="common">Brown bryozoan</name>
    <name type="synonym">Sertularia neritina</name>
    <dbReference type="NCBI Taxonomy" id="10212"/>
    <lineage>
        <taxon>Eukaryota</taxon>
        <taxon>Metazoa</taxon>
        <taxon>Spiralia</taxon>
        <taxon>Lophotrochozoa</taxon>
        <taxon>Bryozoa</taxon>
        <taxon>Gymnolaemata</taxon>
        <taxon>Cheilostomatida</taxon>
        <taxon>Flustrina</taxon>
        <taxon>Buguloidea</taxon>
        <taxon>Bugulidae</taxon>
        <taxon>Bugula</taxon>
    </lineage>
</organism>
<dbReference type="InterPro" id="IPR032416">
    <property type="entry name" value="Peptidase_M24_C"/>
</dbReference>
<dbReference type="InterPro" id="IPR033740">
    <property type="entry name" value="Pept_M24B"/>
</dbReference>
<accession>A0A7J7JMH6</accession>
<dbReference type="PANTHER" id="PTHR43763">
    <property type="entry name" value="XAA-PRO AMINOPEPTIDASE 1"/>
    <property type="match status" value="1"/>
</dbReference>
<dbReference type="GO" id="GO:0070006">
    <property type="term" value="F:metalloaminopeptidase activity"/>
    <property type="evidence" value="ECO:0007669"/>
    <property type="project" value="InterPro"/>
</dbReference>
<dbReference type="InterPro" id="IPR029149">
    <property type="entry name" value="Creatin/AminoP/Spt16_N"/>
</dbReference>
<dbReference type="Gene3D" id="3.90.230.10">
    <property type="entry name" value="Creatinase/methionine aminopeptidase superfamily"/>
    <property type="match status" value="1"/>
</dbReference>
<dbReference type="GO" id="GO:0046872">
    <property type="term" value="F:metal ion binding"/>
    <property type="evidence" value="ECO:0007669"/>
    <property type="project" value="UniProtKB-KW"/>
</dbReference>
<dbReference type="Gene3D" id="3.40.350.10">
    <property type="entry name" value="Creatinase/prolidase N-terminal domain"/>
    <property type="match status" value="2"/>
</dbReference>
<dbReference type="FunFam" id="3.90.230.10:FF:000009">
    <property type="entry name" value="xaa-Pro aminopeptidase 2"/>
    <property type="match status" value="1"/>
</dbReference>
<dbReference type="OrthoDB" id="9995434at2759"/>
<dbReference type="InterPro" id="IPR000994">
    <property type="entry name" value="Pept_M24"/>
</dbReference>
<dbReference type="InterPro" id="IPR001131">
    <property type="entry name" value="Peptidase_M24B_aminopep-P_CS"/>
</dbReference>
<evidence type="ECO:0000259" key="5">
    <source>
        <dbReference type="Pfam" id="PF00557"/>
    </source>
</evidence>